<keyword evidence="4 7" id="KW-0812">Transmembrane</keyword>
<keyword evidence="2 7" id="KW-0813">Transport</keyword>
<dbReference type="PANTHER" id="PTHR43744">
    <property type="entry name" value="ABC TRANSPORTER PERMEASE PROTEIN MG189-RELATED-RELATED"/>
    <property type="match status" value="1"/>
</dbReference>
<gene>
    <name evidence="9" type="ORF">PAT3040_02346</name>
</gene>
<dbReference type="Pfam" id="PF00528">
    <property type="entry name" value="BPD_transp_1"/>
    <property type="match status" value="1"/>
</dbReference>
<feature type="transmembrane region" description="Helical" evidence="7">
    <location>
        <begin position="69"/>
        <end position="94"/>
    </location>
</feature>
<evidence type="ECO:0000256" key="7">
    <source>
        <dbReference type="RuleBase" id="RU363032"/>
    </source>
</evidence>
<dbReference type="PANTHER" id="PTHR43744:SF12">
    <property type="entry name" value="ABC TRANSPORTER PERMEASE PROTEIN MG189-RELATED"/>
    <property type="match status" value="1"/>
</dbReference>
<dbReference type="InterPro" id="IPR000515">
    <property type="entry name" value="MetI-like"/>
</dbReference>
<keyword evidence="10" id="KW-1185">Reference proteome</keyword>
<comment type="similarity">
    <text evidence="7">Belongs to the binding-protein-dependent transport system permease family.</text>
</comment>
<dbReference type="Gene3D" id="1.10.3720.10">
    <property type="entry name" value="MetI-like"/>
    <property type="match status" value="1"/>
</dbReference>
<evidence type="ECO:0000256" key="2">
    <source>
        <dbReference type="ARBA" id="ARBA00022448"/>
    </source>
</evidence>
<dbReference type="SUPFAM" id="SSF161098">
    <property type="entry name" value="MetI-like"/>
    <property type="match status" value="1"/>
</dbReference>
<evidence type="ECO:0000256" key="1">
    <source>
        <dbReference type="ARBA" id="ARBA00004651"/>
    </source>
</evidence>
<dbReference type="Proteomes" id="UP000245202">
    <property type="component" value="Unassembled WGS sequence"/>
</dbReference>
<feature type="transmembrane region" description="Helical" evidence="7">
    <location>
        <begin position="106"/>
        <end position="129"/>
    </location>
</feature>
<proteinExistence type="inferred from homology"/>
<feature type="transmembrane region" description="Helical" evidence="7">
    <location>
        <begin position="182"/>
        <end position="204"/>
    </location>
</feature>
<dbReference type="PROSITE" id="PS50928">
    <property type="entry name" value="ABC_TM1"/>
    <property type="match status" value="1"/>
</dbReference>
<evidence type="ECO:0000256" key="4">
    <source>
        <dbReference type="ARBA" id="ARBA00022692"/>
    </source>
</evidence>
<feature type="domain" description="ABC transmembrane type-1" evidence="8">
    <location>
        <begin position="70"/>
        <end position="261"/>
    </location>
</feature>
<sequence>MQNRRWLVFEALRYIALSAMMAFSLYGLFFMVMNSFKTEAQMTINYWLPEWKNLAWENYEFGWKAVSPYIWNSIYIGLFTVAGTLLVGVISAYIFARFRFPGKEMLYIGVISLMMIPGILTFIPSFIIVQKLGLLNSPLALIIPGIAGGQVMAIFLLRAFFEQISKELLEAARIDGATEGSILLRIVLPLAIPMVMTISILTLLGSWNSYIWPLVTISDQTYWTLPLGIANISSGYDVKRTQMYAAYTVASLPLMAVFLFTMKYFIEGLSSGSVKG</sequence>
<name>A0A2R5ENV4_9BACL</name>
<protein>
    <submittedName>
        <fullName evidence="9">Carbohydrate ABC transporter permease</fullName>
    </submittedName>
</protein>
<evidence type="ECO:0000256" key="5">
    <source>
        <dbReference type="ARBA" id="ARBA00022989"/>
    </source>
</evidence>
<reference evidence="9 10" key="1">
    <citation type="submission" date="2017-08" db="EMBL/GenBank/DDBJ databases">
        <title>Substantial Increase in Enzyme Production by Combined Drug-Resistance Mutations in Paenibacillus agaridevorans.</title>
        <authorList>
            <person name="Tanaka Y."/>
            <person name="Funane K."/>
            <person name="Hosaka T."/>
            <person name="Shiwa Y."/>
            <person name="Fujita N."/>
            <person name="Miyazaki T."/>
            <person name="Yoshikawa H."/>
            <person name="Murakami K."/>
            <person name="Kasahara K."/>
            <person name="Inaoka T."/>
            <person name="Hiraga Y."/>
            <person name="Ochi K."/>
        </authorList>
    </citation>
    <scope>NUCLEOTIDE SEQUENCE [LARGE SCALE GENOMIC DNA]</scope>
    <source>
        <strain evidence="9 10">T-3040</strain>
    </source>
</reference>
<keyword evidence="5 7" id="KW-1133">Transmembrane helix</keyword>
<keyword evidence="3" id="KW-1003">Cell membrane</keyword>
<feature type="transmembrane region" description="Helical" evidence="7">
    <location>
        <begin position="12"/>
        <end position="33"/>
    </location>
</feature>
<dbReference type="AlphaFoldDB" id="A0A2R5ENV4"/>
<organism evidence="9 10">
    <name type="scientific">Paenibacillus agaridevorans</name>
    <dbReference type="NCBI Taxonomy" id="171404"/>
    <lineage>
        <taxon>Bacteria</taxon>
        <taxon>Bacillati</taxon>
        <taxon>Bacillota</taxon>
        <taxon>Bacilli</taxon>
        <taxon>Bacillales</taxon>
        <taxon>Paenibacillaceae</taxon>
        <taxon>Paenibacillus</taxon>
    </lineage>
</organism>
<dbReference type="EMBL" id="BDQX01000108">
    <property type="protein sequence ID" value="GBG07785.1"/>
    <property type="molecule type" value="Genomic_DNA"/>
</dbReference>
<evidence type="ECO:0000256" key="6">
    <source>
        <dbReference type="ARBA" id="ARBA00023136"/>
    </source>
</evidence>
<evidence type="ECO:0000313" key="9">
    <source>
        <dbReference type="EMBL" id="GBG07785.1"/>
    </source>
</evidence>
<dbReference type="CDD" id="cd06261">
    <property type="entry name" value="TM_PBP2"/>
    <property type="match status" value="1"/>
</dbReference>
<evidence type="ECO:0000313" key="10">
    <source>
        <dbReference type="Proteomes" id="UP000245202"/>
    </source>
</evidence>
<dbReference type="RefSeq" id="WP_179215526.1">
    <property type="nucleotide sequence ID" value="NZ_BDQX01000108.1"/>
</dbReference>
<feature type="transmembrane region" description="Helical" evidence="7">
    <location>
        <begin position="244"/>
        <end position="266"/>
    </location>
</feature>
<accession>A0A2R5ENV4</accession>
<evidence type="ECO:0000256" key="3">
    <source>
        <dbReference type="ARBA" id="ARBA00022475"/>
    </source>
</evidence>
<keyword evidence="6 7" id="KW-0472">Membrane</keyword>
<dbReference type="GO" id="GO:0055085">
    <property type="term" value="P:transmembrane transport"/>
    <property type="evidence" value="ECO:0007669"/>
    <property type="project" value="InterPro"/>
</dbReference>
<comment type="caution">
    <text evidence="9">The sequence shown here is derived from an EMBL/GenBank/DDBJ whole genome shotgun (WGS) entry which is preliminary data.</text>
</comment>
<evidence type="ECO:0000259" key="8">
    <source>
        <dbReference type="PROSITE" id="PS50928"/>
    </source>
</evidence>
<comment type="subcellular location">
    <subcellularLocation>
        <location evidence="1 7">Cell membrane</location>
        <topology evidence="1 7">Multi-pass membrane protein</topology>
    </subcellularLocation>
</comment>
<dbReference type="GO" id="GO:0005886">
    <property type="term" value="C:plasma membrane"/>
    <property type="evidence" value="ECO:0007669"/>
    <property type="project" value="UniProtKB-SubCell"/>
</dbReference>
<feature type="transmembrane region" description="Helical" evidence="7">
    <location>
        <begin position="141"/>
        <end position="161"/>
    </location>
</feature>
<dbReference type="InterPro" id="IPR035906">
    <property type="entry name" value="MetI-like_sf"/>
</dbReference>